<name>A0AAP0BIR7_9ASPA</name>
<keyword evidence="3 5" id="KW-1133">Transmembrane helix</keyword>
<evidence type="ECO:0000256" key="4">
    <source>
        <dbReference type="ARBA" id="ARBA00023136"/>
    </source>
</evidence>
<dbReference type="EMBL" id="JBBWWQ010000009">
    <property type="protein sequence ID" value="KAK8938540.1"/>
    <property type="molecule type" value="Genomic_DNA"/>
</dbReference>
<dbReference type="Proteomes" id="UP001418222">
    <property type="component" value="Unassembled WGS sequence"/>
</dbReference>
<comment type="subcellular location">
    <subcellularLocation>
        <location evidence="1">Membrane</location>
        <topology evidence="1">Multi-pass membrane protein</topology>
    </subcellularLocation>
</comment>
<evidence type="ECO:0000313" key="6">
    <source>
        <dbReference type="EMBL" id="KAK8938540.1"/>
    </source>
</evidence>
<evidence type="ECO:0000256" key="1">
    <source>
        <dbReference type="ARBA" id="ARBA00004141"/>
    </source>
</evidence>
<comment type="caution">
    <text evidence="6">The sequence shown here is derived from an EMBL/GenBank/DDBJ whole genome shotgun (WGS) entry which is preliminary data.</text>
</comment>
<dbReference type="GO" id="GO:0000139">
    <property type="term" value="C:Golgi membrane"/>
    <property type="evidence" value="ECO:0007669"/>
    <property type="project" value="InterPro"/>
</dbReference>
<evidence type="ECO:0000256" key="3">
    <source>
        <dbReference type="ARBA" id="ARBA00022989"/>
    </source>
</evidence>
<keyword evidence="4 5" id="KW-0472">Membrane</keyword>
<dbReference type="GO" id="GO:0015165">
    <property type="term" value="F:pyrimidine nucleotide-sugar transmembrane transporter activity"/>
    <property type="evidence" value="ECO:0007669"/>
    <property type="project" value="InterPro"/>
</dbReference>
<keyword evidence="7" id="KW-1185">Reference proteome</keyword>
<dbReference type="AlphaFoldDB" id="A0AAP0BIR7"/>
<sequence>MTTEWKTVRLFVVPSVIYLVHNNVQFATLTYVDPSTYQIMGNLKIVTTGILFRLFLKRKLSIL</sequence>
<protein>
    <submittedName>
        <fullName evidence="6">CMP-sialic acid transporter 1</fullName>
    </submittedName>
</protein>
<dbReference type="PANTHER" id="PTHR10231">
    <property type="entry name" value="NUCLEOTIDE-SUGAR TRANSMEMBRANE TRANSPORTER"/>
    <property type="match status" value="1"/>
</dbReference>
<proteinExistence type="predicted"/>
<organism evidence="6 7">
    <name type="scientific">Platanthera zijinensis</name>
    <dbReference type="NCBI Taxonomy" id="2320716"/>
    <lineage>
        <taxon>Eukaryota</taxon>
        <taxon>Viridiplantae</taxon>
        <taxon>Streptophyta</taxon>
        <taxon>Embryophyta</taxon>
        <taxon>Tracheophyta</taxon>
        <taxon>Spermatophyta</taxon>
        <taxon>Magnoliopsida</taxon>
        <taxon>Liliopsida</taxon>
        <taxon>Asparagales</taxon>
        <taxon>Orchidaceae</taxon>
        <taxon>Orchidoideae</taxon>
        <taxon>Orchideae</taxon>
        <taxon>Orchidinae</taxon>
        <taxon>Platanthera</taxon>
    </lineage>
</organism>
<dbReference type="InterPro" id="IPR007271">
    <property type="entry name" value="Nuc_sug_transpt"/>
</dbReference>
<dbReference type="Pfam" id="PF04142">
    <property type="entry name" value="Nuc_sug_transp"/>
    <property type="match status" value="1"/>
</dbReference>
<feature type="transmembrane region" description="Helical" evidence="5">
    <location>
        <begin position="39"/>
        <end position="56"/>
    </location>
</feature>
<keyword evidence="2 5" id="KW-0812">Transmembrane</keyword>
<evidence type="ECO:0000313" key="7">
    <source>
        <dbReference type="Proteomes" id="UP001418222"/>
    </source>
</evidence>
<gene>
    <name evidence="6" type="ORF">KSP39_PZI011607</name>
</gene>
<reference evidence="6 7" key="1">
    <citation type="journal article" date="2022" name="Nat. Plants">
        <title>Genomes of leafy and leafless Platanthera orchids illuminate the evolution of mycoheterotrophy.</title>
        <authorList>
            <person name="Li M.H."/>
            <person name="Liu K.W."/>
            <person name="Li Z."/>
            <person name="Lu H.C."/>
            <person name="Ye Q.L."/>
            <person name="Zhang D."/>
            <person name="Wang J.Y."/>
            <person name="Li Y.F."/>
            <person name="Zhong Z.M."/>
            <person name="Liu X."/>
            <person name="Yu X."/>
            <person name="Liu D.K."/>
            <person name="Tu X.D."/>
            <person name="Liu B."/>
            <person name="Hao Y."/>
            <person name="Liao X.Y."/>
            <person name="Jiang Y.T."/>
            <person name="Sun W.H."/>
            <person name="Chen J."/>
            <person name="Chen Y.Q."/>
            <person name="Ai Y."/>
            <person name="Zhai J.W."/>
            <person name="Wu S.S."/>
            <person name="Zhou Z."/>
            <person name="Hsiao Y.Y."/>
            <person name="Wu W.L."/>
            <person name="Chen Y.Y."/>
            <person name="Lin Y.F."/>
            <person name="Hsu J.L."/>
            <person name="Li C.Y."/>
            <person name="Wang Z.W."/>
            <person name="Zhao X."/>
            <person name="Zhong W.Y."/>
            <person name="Ma X.K."/>
            <person name="Ma L."/>
            <person name="Huang J."/>
            <person name="Chen G.Z."/>
            <person name="Huang M.Z."/>
            <person name="Huang L."/>
            <person name="Peng D.H."/>
            <person name="Luo Y.B."/>
            <person name="Zou S.Q."/>
            <person name="Chen S.P."/>
            <person name="Lan S."/>
            <person name="Tsai W.C."/>
            <person name="Van de Peer Y."/>
            <person name="Liu Z.J."/>
        </authorList>
    </citation>
    <scope>NUCLEOTIDE SEQUENCE [LARGE SCALE GENOMIC DNA]</scope>
    <source>
        <strain evidence="6">Lor287</strain>
    </source>
</reference>
<evidence type="ECO:0000256" key="2">
    <source>
        <dbReference type="ARBA" id="ARBA00022692"/>
    </source>
</evidence>
<accession>A0AAP0BIR7</accession>
<evidence type="ECO:0000256" key="5">
    <source>
        <dbReference type="SAM" id="Phobius"/>
    </source>
</evidence>